<dbReference type="InterPro" id="IPR008564">
    <property type="entry name" value="TVP23-like"/>
</dbReference>
<sequence length="144" mass="16306">MEGQNSDAPPSQGGLQSILMRSGHPIALVFHYSFKIFAIVCYFFLDLFISNSTVTFLIILLFCCADFWTVQNITGRLLVALRWRNKVKDDGSEEWVFESLSEKHENNRLDSLGFWIGLYGYAGVWALLLLANILTLSPFGVTFT</sequence>
<dbReference type="OrthoDB" id="2151161at2759"/>
<feature type="transmembrane region" description="Helical" evidence="6">
    <location>
        <begin position="57"/>
        <end position="79"/>
    </location>
</feature>
<dbReference type="Proteomes" id="UP000187209">
    <property type="component" value="Unassembled WGS sequence"/>
</dbReference>
<accession>A0A1R2CHL0</accession>
<gene>
    <name evidence="7" type="ORF">SteCoe_9660</name>
</gene>
<name>A0A1R2CHL0_9CILI</name>
<keyword evidence="3 6" id="KW-0812">Transmembrane</keyword>
<dbReference type="Pfam" id="PF05832">
    <property type="entry name" value="DUF846"/>
    <property type="match status" value="1"/>
</dbReference>
<protein>
    <recommendedName>
        <fullName evidence="6">Golgi apparatus membrane protein TVP23 homolog</fullName>
    </recommendedName>
</protein>
<dbReference type="GO" id="GO:0000139">
    <property type="term" value="C:Golgi membrane"/>
    <property type="evidence" value="ECO:0007669"/>
    <property type="project" value="TreeGrafter"/>
</dbReference>
<dbReference type="PANTHER" id="PTHR13019:SF7">
    <property type="entry name" value="GOLGI APPARATUS MEMBRANE PROTEIN TVP23"/>
    <property type="match status" value="1"/>
</dbReference>
<dbReference type="EMBL" id="MPUH01000151">
    <property type="protein sequence ID" value="OMJ88436.1"/>
    <property type="molecule type" value="Genomic_DNA"/>
</dbReference>
<comment type="similarity">
    <text evidence="2 6">Belongs to the TVP23 family.</text>
</comment>
<keyword evidence="5 6" id="KW-0472">Membrane</keyword>
<proteinExistence type="inferred from homology"/>
<evidence type="ECO:0000256" key="5">
    <source>
        <dbReference type="ARBA" id="ARBA00023136"/>
    </source>
</evidence>
<feature type="transmembrane region" description="Helical" evidence="6">
    <location>
        <begin position="112"/>
        <end position="134"/>
    </location>
</feature>
<dbReference type="GO" id="GO:0016192">
    <property type="term" value="P:vesicle-mediated transport"/>
    <property type="evidence" value="ECO:0007669"/>
    <property type="project" value="TreeGrafter"/>
</dbReference>
<dbReference type="AlphaFoldDB" id="A0A1R2CHL0"/>
<organism evidence="7 8">
    <name type="scientific">Stentor coeruleus</name>
    <dbReference type="NCBI Taxonomy" id="5963"/>
    <lineage>
        <taxon>Eukaryota</taxon>
        <taxon>Sar</taxon>
        <taxon>Alveolata</taxon>
        <taxon>Ciliophora</taxon>
        <taxon>Postciliodesmatophora</taxon>
        <taxon>Heterotrichea</taxon>
        <taxon>Heterotrichida</taxon>
        <taxon>Stentoridae</taxon>
        <taxon>Stentor</taxon>
    </lineage>
</organism>
<evidence type="ECO:0000256" key="6">
    <source>
        <dbReference type="RuleBase" id="RU361206"/>
    </source>
</evidence>
<feature type="transmembrane region" description="Helical" evidence="6">
    <location>
        <begin position="26"/>
        <end position="45"/>
    </location>
</feature>
<evidence type="ECO:0000313" key="8">
    <source>
        <dbReference type="Proteomes" id="UP000187209"/>
    </source>
</evidence>
<comment type="subcellular location">
    <subcellularLocation>
        <location evidence="1 6">Membrane</location>
        <topology evidence="1 6">Multi-pass membrane protein</topology>
    </subcellularLocation>
</comment>
<evidence type="ECO:0000313" key="7">
    <source>
        <dbReference type="EMBL" id="OMJ88436.1"/>
    </source>
</evidence>
<evidence type="ECO:0000256" key="2">
    <source>
        <dbReference type="ARBA" id="ARBA00005467"/>
    </source>
</evidence>
<evidence type="ECO:0000256" key="3">
    <source>
        <dbReference type="ARBA" id="ARBA00022692"/>
    </source>
</evidence>
<evidence type="ECO:0000256" key="1">
    <source>
        <dbReference type="ARBA" id="ARBA00004141"/>
    </source>
</evidence>
<comment type="caution">
    <text evidence="7">The sequence shown here is derived from an EMBL/GenBank/DDBJ whole genome shotgun (WGS) entry which is preliminary data.</text>
</comment>
<reference evidence="7 8" key="1">
    <citation type="submission" date="2016-11" db="EMBL/GenBank/DDBJ databases">
        <title>The macronuclear genome of Stentor coeruleus: a giant cell with tiny introns.</title>
        <authorList>
            <person name="Slabodnick M."/>
            <person name="Ruby J.G."/>
            <person name="Reiff S.B."/>
            <person name="Swart E.C."/>
            <person name="Gosai S."/>
            <person name="Prabakaran S."/>
            <person name="Witkowska E."/>
            <person name="Larue G.E."/>
            <person name="Fisher S."/>
            <person name="Freeman R.M."/>
            <person name="Gunawardena J."/>
            <person name="Chu W."/>
            <person name="Stover N.A."/>
            <person name="Gregory B.D."/>
            <person name="Nowacki M."/>
            <person name="Derisi J."/>
            <person name="Roy S.W."/>
            <person name="Marshall W.F."/>
            <person name="Sood P."/>
        </authorList>
    </citation>
    <scope>NUCLEOTIDE SEQUENCE [LARGE SCALE GENOMIC DNA]</scope>
    <source>
        <strain evidence="7">WM001</strain>
    </source>
</reference>
<dbReference type="PANTHER" id="PTHR13019">
    <property type="entry name" value="GOLGI APPARATUS MEMBRANE PROTEIN TVP23"/>
    <property type="match status" value="1"/>
</dbReference>
<evidence type="ECO:0000256" key="4">
    <source>
        <dbReference type="ARBA" id="ARBA00022989"/>
    </source>
</evidence>
<dbReference type="GO" id="GO:0009306">
    <property type="term" value="P:protein secretion"/>
    <property type="evidence" value="ECO:0007669"/>
    <property type="project" value="TreeGrafter"/>
</dbReference>
<keyword evidence="8" id="KW-1185">Reference proteome</keyword>
<keyword evidence="4 6" id="KW-1133">Transmembrane helix</keyword>